<dbReference type="AlphaFoldDB" id="A0A2A6CID3"/>
<name>A0A2A6CID3_PRIPA</name>
<keyword evidence="2" id="KW-1185">Reference proteome</keyword>
<reference evidence="2" key="1">
    <citation type="journal article" date="2008" name="Nat. Genet.">
        <title>The Pristionchus pacificus genome provides a unique perspective on nematode lifestyle and parasitism.</title>
        <authorList>
            <person name="Dieterich C."/>
            <person name="Clifton S.W."/>
            <person name="Schuster L.N."/>
            <person name="Chinwalla A."/>
            <person name="Delehaunty K."/>
            <person name="Dinkelacker I."/>
            <person name="Fulton L."/>
            <person name="Fulton R."/>
            <person name="Godfrey J."/>
            <person name="Minx P."/>
            <person name="Mitreva M."/>
            <person name="Roeseler W."/>
            <person name="Tian H."/>
            <person name="Witte H."/>
            <person name="Yang S.P."/>
            <person name="Wilson R.K."/>
            <person name="Sommer R.J."/>
        </authorList>
    </citation>
    <scope>NUCLEOTIDE SEQUENCE [LARGE SCALE GENOMIC DNA]</scope>
    <source>
        <strain evidence="2">PS312</strain>
    </source>
</reference>
<dbReference type="EnsemblMetazoa" id="PPA38125.1">
    <property type="protein sequence ID" value="PPA38125.1"/>
    <property type="gene ID" value="WBGene00276494"/>
</dbReference>
<evidence type="ECO:0000313" key="2">
    <source>
        <dbReference type="Proteomes" id="UP000005239"/>
    </source>
</evidence>
<accession>A0A2A6CID3</accession>
<dbReference type="Proteomes" id="UP000005239">
    <property type="component" value="Unassembled WGS sequence"/>
</dbReference>
<protein>
    <submittedName>
        <fullName evidence="1">Uncharacterized protein</fullName>
    </submittedName>
</protein>
<accession>A0A8R1UT47</accession>
<evidence type="ECO:0000313" key="1">
    <source>
        <dbReference type="EnsemblMetazoa" id="PPA38125.1"/>
    </source>
</evidence>
<proteinExistence type="predicted"/>
<organism evidence="1 2">
    <name type="scientific">Pristionchus pacificus</name>
    <name type="common">Parasitic nematode worm</name>
    <dbReference type="NCBI Taxonomy" id="54126"/>
    <lineage>
        <taxon>Eukaryota</taxon>
        <taxon>Metazoa</taxon>
        <taxon>Ecdysozoa</taxon>
        <taxon>Nematoda</taxon>
        <taxon>Chromadorea</taxon>
        <taxon>Rhabditida</taxon>
        <taxon>Rhabditina</taxon>
        <taxon>Diplogasteromorpha</taxon>
        <taxon>Diplogasteroidea</taxon>
        <taxon>Neodiplogasteridae</taxon>
        <taxon>Pristionchus</taxon>
    </lineage>
</organism>
<sequence length="108" mass="12505">MIFYLLLASCCLAYASEEWINKEESFVFDQNTLFNLNKENQDQCLRDVSWTLFKILTKEFSIPILLRYPTQIMDALFVRLWKTMPTRGYGHHTVASKNNGLAGMSAMA</sequence>
<reference evidence="1" key="2">
    <citation type="submission" date="2022-06" db="UniProtKB">
        <authorList>
            <consortium name="EnsemblMetazoa"/>
        </authorList>
    </citation>
    <scope>IDENTIFICATION</scope>
    <source>
        <strain evidence="1">PS312</strain>
    </source>
</reference>
<gene>
    <name evidence="1" type="primary">WBGene00276494</name>
</gene>